<evidence type="ECO:0000256" key="1">
    <source>
        <dbReference type="ARBA" id="ARBA00023157"/>
    </source>
</evidence>
<dbReference type="InterPro" id="IPR011583">
    <property type="entry name" value="Chitinase_II/V-like_cat"/>
</dbReference>
<evidence type="ECO:0000313" key="4">
    <source>
        <dbReference type="EMBL" id="JAP98251.1"/>
    </source>
</evidence>
<dbReference type="GO" id="GO:0006032">
    <property type="term" value="P:chitin catabolic process"/>
    <property type="evidence" value="ECO:0007669"/>
    <property type="project" value="TreeGrafter"/>
</dbReference>
<dbReference type="Gene3D" id="3.10.50.10">
    <property type="match status" value="1"/>
</dbReference>
<dbReference type="SUPFAM" id="SSF51445">
    <property type="entry name" value="(Trans)glycosidases"/>
    <property type="match status" value="1"/>
</dbReference>
<gene>
    <name evidence="4" type="primary">Cht3_16</name>
    <name evidence="4" type="ORF">g.52466</name>
</gene>
<dbReference type="GO" id="GO:0004568">
    <property type="term" value="F:chitinase activity"/>
    <property type="evidence" value="ECO:0007669"/>
    <property type="project" value="TreeGrafter"/>
</dbReference>
<keyword evidence="1" id="KW-1015">Disulfide bond</keyword>
<dbReference type="AlphaFoldDB" id="A0A146KSR9"/>
<accession>A0A146KSR9</accession>
<evidence type="ECO:0000259" key="3">
    <source>
        <dbReference type="PROSITE" id="PS51910"/>
    </source>
</evidence>
<dbReference type="InterPro" id="IPR001223">
    <property type="entry name" value="Glyco_hydro18_cat"/>
</dbReference>
<dbReference type="SMART" id="SM00636">
    <property type="entry name" value="Glyco_18"/>
    <property type="match status" value="1"/>
</dbReference>
<dbReference type="GO" id="GO:0005576">
    <property type="term" value="C:extracellular region"/>
    <property type="evidence" value="ECO:0007669"/>
    <property type="project" value="TreeGrafter"/>
</dbReference>
<sequence length="469" mass="51915">MMRLWLLLPAVAAVTGVRAEGWIPSFQLANSTVSGGSSSEVFNGRQISTYFQRKWRKMVLEAERLDSELHSLLEESRSRQMEVGDKRFKVVCYFTNWAWSRKGNGKFVPEDIDTNLCTHVIYAFAALDAGKLEIKVSDPHVDIDNKFYKRIASLVQKGVKVSMGIGGWVDSSGDKYSRMVNNRASRAHFVQQVIGFIEKYGFTGLDLDWEFPSFPHKNSFSTPATASDKNGFSMLLAELSAAFKPRKLHLSAAVSPDSVVVDAAYDVPGLSQHLDWVGLMAYDYHGPWDRKTGHVAPLHHHNGDVSPRFNVDFSINYWLSKGLRKDKLVLGMPMYGKSFTLANPSNNGLNAPISGPGRGGPITNAGGTLAFYEICSSVKRYHWNIKRESDGSMGPYAFKGDQWVSYDDISDIKKKSELIKAKGLGGGMIWTPDFDDFKNTCGCGRYPLLTALSSTLNGGPAPHVQNCAS</sequence>
<feature type="domain" description="GH18" evidence="3">
    <location>
        <begin position="88"/>
        <end position="459"/>
    </location>
</feature>
<dbReference type="PROSITE" id="PS51910">
    <property type="entry name" value="GH18_2"/>
    <property type="match status" value="1"/>
</dbReference>
<feature type="signal peptide" evidence="2">
    <location>
        <begin position="1"/>
        <end position="19"/>
    </location>
</feature>
<dbReference type="FunFam" id="3.10.50.10:FF:000001">
    <property type="entry name" value="Chitinase 3-like 1"/>
    <property type="match status" value="1"/>
</dbReference>
<dbReference type="InterPro" id="IPR050314">
    <property type="entry name" value="Glycosyl_Hydrlase_18"/>
</dbReference>
<dbReference type="Pfam" id="PF00704">
    <property type="entry name" value="Glyco_hydro_18"/>
    <property type="match status" value="1"/>
</dbReference>
<keyword evidence="2" id="KW-0732">Signal</keyword>
<reference evidence="4" key="1">
    <citation type="journal article" date="2016" name="Gigascience">
        <title>De novo construction of an expanded transcriptome assembly for the western tarnished plant bug, Lygus hesperus.</title>
        <authorList>
            <person name="Tassone E.E."/>
            <person name="Geib S.M."/>
            <person name="Hall B."/>
            <person name="Fabrick J.A."/>
            <person name="Brent C.S."/>
            <person name="Hull J.J."/>
        </authorList>
    </citation>
    <scope>NUCLEOTIDE SEQUENCE</scope>
</reference>
<dbReference type="GO" id="GO:0005975">
    <property type="term" value="P:carbohydrate metabolic process"/>
    <property type="evidence" value="ECO:0007669"/>
    <property type="project" value="InterPro"/>
</dbReference>
<protein>
    <submittedName>
        <fullName evidence="4">Putative chitinase 3</fullName>
    </submittedName>
</protein>
<dbReference type="InterPro" id="IPR029070">
    <property type="entry name" value="Chitinase_insertion_sf"/>
</dbReference>
<dbReference type="PANTHER" id="PTHR11177:SF359">
    <property type="entry name" value="CHITINASE 10-RELATED"/>
    <property type="match status" value="1"/>
</dbReference>
<dbReference type="Gene3D" id="3.20.20.80">
    <property type="entry name" value="Glycosidases"/>
    <property type="match status" value="1"/>
</dbReference>
<dbReference type="CDD" id="cd02872">
    <property type="entry name" value="GH18_chitolectin_chitotriosidase"/>
    <property type="match status" value="1"/>
</dbReference>
<dbReference type="GO" id="GO:0008061">
    <property type="term" value="F:chitin binding"/>
    <property type="evidence" value="ECO:0007669"/>
    <property type="project" value="InterPro"/>
</dbReference>
<feature type="chain" id="PRO_5007526713" evidence="2">
    <location>
        <begin position="20"/>
        <end position="469"/>
    </location>
</feature>
<dbReference type="PANTHER" id="PTHR11177">
    <property type="entry name" value="CHITINASE"/>
    <property type="match status" value="1"/>
</dbReference>
<dbReference type="SUPFAM" id="SSF54556">
    <property type="entry name" value="Chitinase insertion domain"/>
    <property type="match status" value="1"/>
</dbReference>
<evidence type="ECO:0000256" key="2">
    <source>
        <dbReference type="SAM" id="SignalP"/>
    </source>
</evidence>
<proteinExistence type="predicted"/>
<organism evidence="4">
    <name type="scientific">Lygus hesperus</name>
    <name type="common">Western plant bug</name>
    <dbReference type="NCBI Taxonomy" id="30085"/>
    <lineage>
        <taxon>Eukaryota</taxon>
        <taxon>Metazoa</taxon>
        <taxon>Ecdysozoa</taxon>
        <taxon>Arthropoda</taxon>
        <taxon>Hexapoda</taxon>
        <taxon>Insecta</taxon>
        <taxon>Pterygota</taxon>
        <taxon>Neoptera</taxon>
        <taxon>Paraneoptera</taxon>
        <taxon>Hemiptera</taxon>
        <taxon>Heteroptera</taxon>
        <taxon>Panheteroptera</taxon>
        <taxon>Cimicomorpha</taxon>
        <taxon>Miridae</taxon>
        <taxon>Mirini</taxon>
        <taxon>Lygus</taxon>
    </lineage>
</organism>
<dbReference type="EMBL" id="GDHC01020377">
    <property type="protein sequence ID" value="JAP98251.1"/>
    <property type="molecule type" value="Transcribed_RNA"/>
</dbReference>
<name>A0A146KSR9_LYGHE</name>
<dbReference type="InterPro" id="IPR017853">
    <property type="entry name" value="GH"/>
</dbReference>